<evidence type="ECO:0000313" key="3">
    <source>
        <dbReference type="Proteomes" id="UP000705983"/>
    </source>
</evidence>
<dbReference type="EMBL" id="JAFFJS010000001">
    <property type="protein sequence ID" value="MBM9432424.1"/>
    <property type="molecule type" value="Genomic_DNA"/>
</dbReference>
<reference evidence="3" key="1">
    <citation type="submission" date="2021-02" db="EMBL/GenBank/DDBJ databases">
        <title>Leucobacter sp. CX169.</title>
        <authorList>
            <person name="Cheng Y."/>
        </authorList>
    </citation>
    <scope>NUCLEOTIDE SEQUENCE [LARGE SCALE GENOMIC DNA]</scope>
    <source>
        <strain evidence="3">JY899</strain>
    </source>
</reference>
<name>A0ABS2TCP9_9ACTO</name>
<evidence type="ECO:0000256" key="1">
    <source>
        <dbReference type="SAM" id="Phobius"/>
    </source>
</evidence>
<dbReference type="RefSeq" id="WP_187995981.1">
    <property type="nucleotide sequence ID" value="NZ_JACEXG010000001.1"/>
</dbReference>
<proteinExistence type="predicted"/>
<dbReference type="InterPro" id="IPR032531">
    <property type="entry name" value="DUF4956"/>
</dbReference>
<gene>
    <name evidence="2" type="ORF">JVW63_01695</name>
</gene>
<sequence length="189" mass="20537">MTATLPIAVDVLAISILVFGLYFPRHRRMDMALAYVTVNVGVLAVADTLASSNVAAGLGLGLFGVLSIIRLRSEELNHREIAYYFAALTIGLITGLADISPLQIGLIGLILAVIAIIDSRHVYPVESRRLVLDRAMTSPREIRDYVESLCGGRVVDMTVDEIDLVKDSTTVRVHIKTAVHRRESVEAAA</sequence>
<keyword evidence="1" id="KW-0812">Transmembrane</keyword>
<feature type="transmembrane region" description="Helical" evidence="1">
    <location>
        <begin position="30"/>
        <end position="46"/>
    </location>
</feature>
<evidence type="ECO:0000313" key="2">
    <source>
        <dbReference type="EMBL" id="MBM9432424.1"/>
    </source>
</evidence>
<keyword evidence="1" id="KW-0472">Membrane</keyword>
<feature type="transmembrane region" description="Helical" evidence="1">
    <location>
        <begin position="81"/>
        <end position="97"/>
    </location>
</feature>
<keyword evidence="1" id="KW-1133">Transmembrane helix</keyword>
<feature type="transmembrane region" description="Helical" evidence="1">
    <location>
        <begin position="103"/>
        <end position="123"/>
    </location>
</feature>
<dbReference type="Proteomes" id="UP000705983">
    <property type="component" value="Unassembled WGS sequence"/>
</dbReference>
<feature type="transmembrane region" description="Helical" evidence="1">
    <location>
        <begin position="52"/>
        <end position="69"/>
    </location>
</feature>
<accession>A0ABS2TCP9</accession>
<keyword evidence="3" id="KW-1185">Reference proteome</keyword>
<protein>
    <submittedName>
        <fullName evidence="2">DUF4956 domain-containing protein</fullName>
    </submittedName>
</protein>
<organism evidence="2 3">
    <name type="scientific">Flaviflexus equikiangi</name>
    <dbReference type="NCBI Taxonomy" id="2758573"/>
    <lineage>
        <taxon>Bacteria</taxon>
        <taxon>Bacillati</taxon>
        <taxon>Actinomycetota</taxon>
        <taxon>Actinomycetes</taxon>
        <taxon>Actinomycetales</taxon>
        <taxon>Actinomycetaceae</taxon>
        <taxon>Flaviflexus</taxon>
    </lineage>
</organism>
<feature type="transmembrane region" description="Helical" evidence="1">
    <location>
        <begin position="6"/>
        <end position="23"/>
    </location>
</feature>
<dbReference type="Pfam" id="PF16316">
    <property type="entry name" value="DUF4956"/>
    <property type="match status" value="1"/>
</dbReference>
<comment type="caution">
    <text evidence="2">The sequence shown here is derived from an EMBL/GenBank/DDBJ whole genome shotgun (WGS) entry which is preliminary data.</text>
</comment>